<keyword evidence="2" id="KW-1185">Reference proteome</keyword>
<dbReference type="AlphaFoldDB" id="A0A8S1LTS5"/>
<gene>
    <name evidence="1" type="ORF">PPRIM_AZ9-3.1.T0460179</name>
</gene>
<accession>A0A8S1LTS5</accession>
<evidence type="ECO:0000313" key="2">
    <source>
        <dbReference type="Proteomes" id="UP000688137"/>
    </source>
</evidence>
<proteinExistence type="predicted"/>
<protein>
    <submittedName>
        <fullName evidence="1">Uncharacterized protein</fullName>
    </submittedName>
</protein>
<dbReference type="EMBL" id="CAJJDM010000046">
    <property type="protein sequence ID" value="CAD8070867.1"/>
    <property type="molecule type" value="Genomic_DNA"/>
</dbReference>
<sequence>MSFKESKFVDSEHLLNMQKKEKTQFLCSSESLKKSNIQEQIVKKKLIHKYTLYSSQCSIRLK</sequence>
<reference evidence="1" key="1">
    <citation type="submission" date="2021-01" db="EMBL/GenBank/DDBJ databases">
        <authorList>
            <consortium name="Genoscope - CEA"/>
            <person name="William W."/>
        </authorList>
    </citation>
    <scope>NUCLEOTIDE SEQUENCE</scope>
</reference>
<evidence type="ECO:0000313" key="1">
    <source>
        <dbReference type="EMBL" id="CAD8070867.1"/>
    </source>
</evidence>
<organism evidence="1 2">
    <name type="scientific">Paramecium primaurelia</name>
    <dbReference type="NCBI Taxonomy" id="5886"/>
    <lineage>
        <taxon>Eukaryota</taxon>
        <taxon>Sar</taxon>
        <taxon>Alveolata</taxon>
        <taxon>Ciliophora</taxon>
        <taxon>Intramacronucleata</taxon>
        <taxon>Oligohymenophorea</taxon>
        <taxon>Peniculida</taxon>
        <taxon>Parameciidae</taxon>
        <taxon>Paramecium</taxon>
    </lineage>
</organism>
<dbReference type="Proteomes" id="UP000688137">
    <property type="component" value="Unassembled WGS sequence"/>
</dbReference>
<name>A0A8S1LTS5_PARPR</name>
<comment type="caution">
    <text evidence="1">The sequence shown here is derived from an EMBL/GenBank/DDBJ whole genome shotgun (WGS) entry which is preliminary data.</text>
</comment>